<keyword evidence="6" id="KW-0238">DNA-binding</keyword>
<feature type="region of interest" description="Disordered" evidence="9">
    <location>
        <begin position="38"/>
        <end position="96"/>
    </location>
</feature>
<feature type="domain" description="C2H2-type" evidence="10">
    <location>
        <begin position="157"/>
        <end position="184"/>
    </location>
</feature>
<keyword evidence="4 8" id="KW-0863">Zinc-finger</keyword>
<evidence type="ECO:0000256" key="1">
    <source>
        <dbReference type="ARBA" id="ARBA00004123"/>
    </source>
</evidence>
<dbReference type="Pfam" id="PF00096">
    <property type="entry name" value="zf-C2H2"/>
    <property type="match status" value="3"/>
</dbReference>
<dbReference type="SUPFAM" id="SSF57667">
    <property type="entry name" value="beta-beta-alpha zinc fingers"/>
    <property type="match status" value="2"/>
</dbReference>
<name>A0A3Q3JTT9_MONAL</name>
<dbReference type="GO" id="GO:0008270">
    <property type="term" value="F:zinc ion binding"/>
    <property type="evidence" value="ECO:0007669"/>
    <property type="project" value="UniProtKB-KW"/>
</dbReference>
<dbReference type="Gene3D" id="3.30.160.60">
    <property type="entry name" value="Classic Zinc Finger"/>
    <property type="match status" value="3"/>
</dbReference>
<dbReference type="InterPro" id="IPR036236">
    <property type="entry name" value="Znf_C2H2_sf"/>
</dbReference>
<reference evidence="11" key="1">
    <citation type="submission" date="2025-08" db="UniProtKB">
        <authorList>
            <consortium name="Ensembl"/>
        </authorList>
    </citation>
    <scope>IDENTIFICATION</scope>
</reference>
<dbReference type="InterPro" id="IPR013087">
    <property type="entry name" value="Znf_C2H2_type"/>
</dbReference>
<dbReference type="SMART" id="SM00355">
    <property type="entry name" value="ZnF_C2H2"/>
    <property type="match status" value="4"/>
</dbReference>
<dbReference type="PROSITE" id="PS00028">
    <property type="entry name" value="ZINC_FINGER_C2H2_1"/>
    <property type="match status" value="3"/>
</dbReference>
<feature type="domain" description="C2H2-type" evidence="10">
    <location>
        <begin position="185"/>
        <end position="212"/>
    </location>
</feature>
<dbReference type="PROSITE" id="PS50157">
    <property type="entry name" value="ZINC_FINGER_C2H2_2"/>
    <property type="match status" value="4"/>
</dbReference>
<dbReference type="AlphaFoldDB" id="A0A3Q3JTT9"/>
<dbReference type="Proteomes" id="UP000261600">
    <property type="component" value="Unplaced"/>
</dbReference>
<keyword evidence="12" id="KW-1185">Reference proteome</keyword>
<keyword evidence="2" id="KW-0479">Metal-binding</keyword>
<feature type="domain" description="C2H2-type" evidence="10">
    <location>
        <begin position="130"/>
        <end position="157"/>
    </location>
</feature>
<evidence type="ECO:0000256" key="4">
    <source>
        <dbReference type="ARBA" id="ARBA00022771"/>
    </source>
</evidence>
<organism evidence="11 12">
    <name type="scientific">Monopterus albus</name>
    <name type="common">Swamp eel</name>
    <dbReference type="NCBI Taxonomy" id="43700"/>
    <lineage>
        <taxon>Eukaryota</taxon>
        <taxon>Metazoa</taxon>
        <taxon>Chordata</taxon>
        <taxon>Craniata</taxon>
        <taxon>Vertebrata</taxon>
        <taxon>Euteleostomi</taxon>
        <taxon>Actinopterygii</taxon>
        <taxon>Neopterygii</taxon>
        <taxon>Teleostei</taxon>
        <taxon>Neoteleostei</taxon>
        <taxon>Acanthomorphata</taxon>
        <taxon>Anabantaria</taxon>
        <taxon>Synbranchiformes</taxon>
        <taxon>Synbranchidae</taxon>
        <taxon>Monopterus</taxon>
    </lineage>
</organism>
<evidence type="ECO:0000256" key="5">
    <source>
        <dbReference type="ARBA" id="ARBA00022833"/>
    </source>
</evidence>
<keyword evidence="3" id="KW-0677">Repeat</keyword>
<dbReference type="PANTHER" id="PTHR24394">
    <property type="entry name" value="ZINC FINGER PROTEIN"/>
    <property type="match status" value="1"/>
</dbReference>
<evidence type="ECO:0000256" key="2">
    <source>
        <dbReference type="ARBA" id="ARBA00022723"/>
    </source>
</evidence>
<evidence type="ECO:0000256" key="6">
    <source>
        <dbReference type="ARBA" id="ARBA00023125"/>
    </source>
</evidence>
<keyword evidence="5" id="KW-0862">Zinc</keyword>
<dbReference type="FunFam" id="3.30.160.60:FF:000478">
    <property type="entry name" value="Zinc finger protein 133"/>
    <property type="match status" value="1"/>
</dbReference>
<evidence type="ECO:0000259" key="10">
    <source>
        <dbReference type="PROSITE" id="PS50157"/>
    </source>
</evidence>
<feature type="compositionally biased region" description="Basic and acidic residues" evidence="9">
    <location>
        <begin position="56"/>
        <end position="71"/>
    </location>
</feature>
<proteinExistence type="predicted"/>
<protein>
    <recommendedName>
        <fullName evidence="10">C2H2-type domain-containing protein</fullName>
    </recommendedName>
</protein>
<dbReference type="PANTHER" id="PTHR24394:SF44">
    <property type="entry name" value="ZINC FINGER PROTEIN 271-LIKE"/>
    <property type="match status" value="1"/>
</dbReference>
<dbReference type="GO" id="GO:0000981">
    <property type="term" value="F:DNA-binding transcription factor activity, RNA polymerase II-specific"/>
    <property type="evidence" value="ECO:0007669"/>
    <property type="project" value="TreeGrafter"/>
</dbReference>
<evidence type="ECO:0000313" key="11">
    <source>
        <dbReference type="Ensembl" id="ENSMALP00000018447.1"/>
    </source>
</evidence>
<sequence>STDPLLVKELTNSMDESNPGTLAAHIKTEVCSEDCGASEADFDPAGGADAASNGRLHTERSDTDDSGDYWREASGLWQPEESGETEGQSSEGRSCTGLSHQLPPVFSCKVCGEAFQQRTYLLTHTLAHLRDCGVCGKHLEHGETLKLHLRVHRESSFHCSVCGQRFTLRDNLRTHMRIHSGERPYSCTVCGKSFGRRATLVQHIRSHMGEKPLNTYFDFSPYMMLEIWHKRIF</sequence>
<evidence type="ECO:0000256" key="7">
    <source>
        <dbReference type="ARBA" id="ARBA00023242"/>
    </source>
</evidence>
<evidence type="ECO:0000313" key="12">
    <source>
        <dbReference type="Proteomes" id="UP000261600"/>
    </source>
</evidence>
<feature type="region of interest" description="Disordered" evidence="9">
    <location>
        <begin position="1"/>
        <end position="21"/>
    </location>
</feature>
<dbReference type="Ensembl" id="ENSMALT00000018802.1">
    <property type="protein sequence ID" value="ENSMALP00000018447.1"/>
    <property type="gene ID" value="ENSMALG00000012856.1"/>
</dbReference>
<evidence type="ECO:0000256" key="9">
    <source>
        <dbReference type="SAM" id="MobiDB-lite"/>
    </source>
</evidence>
<dbReference type="FunFam" id="3.30.160.60:FF:000384">
    <property type="entry name" value="Zinc finger protein 550"/>
    <property type="match status" value="1"/>
</dbReference>
<feature type="compositionally biased region" description="Polar residues" evidence="9">
    <location>
        <begin position="10"/>
        <end position="20"/>
    </location>
</feature>
<accession>A0A3Q3JTT9</accession>
<evidence type="ECO:0000256" key="3">
    <source>
        <dbReference type="ARBA" id="ARBA00022737"/>
    </source>
</evidence>
<dbReference type="GO" id="GO:0003677">
    <property type="term" value="F:DNA binding"/>
    <property type="evidence" value="ECO:0007669"/>
    <property type="project" value="UniProtKB-KW"/>
</dbReference>
<reference evidence="11" key="2">
    <citation type="submission" date="2025-09" db="UniProtKB">
        <authorList>
            <consortium name="Ensembl"/>
        </authorList>
    </citation>
    <scope>IDENTIFICATION</scope>
</reference>
<evidence type="ECO:0000256" key="8">
    <source>
        <dbReference type="PROSITE-ProRule" id="PRU00042"/>
    </source>
</evidence>
<comment type="subcellular location">
    <subcellularLocation>
        <location evidence="1">Nucleus</location>
    </subcellularLocation>
</comment>
<dbReference type="GO" id="GO:0005634">
    <property type="term" value="C:nucleus"/>
    <property type="evidence" value="ECO:0007669"/>
    <property type="project" value="UniProtKB-SubCell"/>
</dbReference>
<feature type="domain" description="C2H2-type" evidence="10">
    <location>
        <begin position="106"/>
        <end position="128"/>
    </location>
</feature>
<keyword evidence="7" id="KW-0539">Nucleus</keyword>